<dbReference type="EMBL" id="BARS01045119">
    <property type="protein sequence ID" value="GAG29531.1"/>
    <property type="molecule type" value="Genomic_DNA"/>
</dbReference>
<reference evidence="2" key="1">
    <citation type="journal article" date="2014" name="Front. Microbiol.">
        <title>High frequency of phylogenetically diverse reductive dehalogenase-homologous genes in deep subseafloor sedimentary metagenomes.</title>
        <authorList>
            <person name="Kawai M."/>
            <person name="Futagami T."/>
            <person name="Toyoda A."/>
            <person name="Takaki Y."/>
            <person name="Nishi S."/>
            <person name="Hori S."/>
            <person name="Arai W."/>
            <person name="Tsubouchi T."/>
            <person name="Morono Y."/>
            <person name="Uchiyama I."/>
            <person name="Ito T."/>
            <person name="Fujiyama A."/>
            <person name="Inagaki F."/>
            <person name="Takami H."/>
        </authorList>
    </citation>
    <scope>NUCLEOTIDE SEQUENCE</scope>
    <source>
        <strain evidence="2">Expedition CK06-06</strain>
    </source>
</reference>
<feature type="domain" description="DUF5672" evidence="1">
    <location>
        <begin position="5"/>
        <end position="33"/>
    </location>
</feature>
<proteinExistence type="predicted"/>
<dbReference type="InterPro" id="IPR043729">
    <property type="entry name" value="DUF5672"/>
</dbReference>
<organism evidence="2">
    <name type="scientific">marine sediment metagenome</name>
    <dbReference type="NCBI Taxonomy" id="412755"/>
    <lineage>
        <taxon>unclassified sequences</taxon>
        <taxon>metagenomes</taxon>
        <taxon>ecological metagenomes</taxon>
    </lineage>
</organism>
<gene>
    <name evidence="2" type="ORF">S01H1_68061</name>
</gene>
<evidence type="ECO:0000259" key="1">
    <source>
        <dbReference type="Pfam" id="PF18922"/>
    </source>
</evidence>
<accession>X0XXR0</accession>
<sequence length="39" mass="4275">AWRPQFLKYDYIGAVIPRTQGPQVGNGGFSLRVASPEVV</sequence>
<evidence type="ECO:0000313" key="2">
    <source>
        <dbReference type="EMBL" id="GAG29531.1"/>
    </source>
</evidence>
<dbReference type="Pfam" id="PF18922">
    <property type="entry name" value="DUF5672"/>
    <property type="match status" value="1"/>
</dbReference>
<dbReference type="AlphaFoldDB" id="X0XXR0"/>
<name>X0XXR0_9ZZZZ</name>
<feature type="non-terminal residue" evidence="2">
    <location>
        <position position="1"/>
    </location>
</feature>
<protein>
    <recommendedName>
        <fullName evidence="1">DUF5672 domain-containing protein</fullName>
    </recommendedName>
</protein>
<comment type="caution">
    <text evidence="2">The sequence shown here is derived from an EMBL/GenBank/DDBJ whole genome shotgun (WGS) entry which is preliminary data.</text>
</comment>